<dbReference type="AlphaFoldDB" id="A0A1M6PAW3"/>
<organism evidence="3 4">
    <name type="scientific">Pseudonocardia thermophila</name>
    <dbReference type="NCBI Taxonomy" id="1848"/>
    <lineage>
        <taxon>Bacteria</taxon>
        <taxon>Bacillati</taxon>
        <taxon>Actinomycetota</taxon>
        <taxon>Actinomycetes</taxon>
        <taxon>Pseudonocardiales</taxon>
        <taxon>Pseudonocardiaceae</taxon>
        <taxon>Pseudonocardia</taxon>
    </lineage>
</organism>
<feature type="transmembrane region" description="Helical" evidence="1">
    <location>
        <begin position="59"/>
        <end position="78"/>
    </location>
</feature>
<proteinExistence type="predicted"/>
<keyword evidence="1" id="KW-1133">Transmembrane helix</keyword>
<protein>
    <recommendedName>
        <fullName evidence="2">Protein-glutamine gamma-glutamyltransferase-like C-terminal domain-containing protein</fullName>
    </recommendedName>
</protein>
<evidence type="ECO:0000256" key="1">
    <source>
        <dbReference type="SAM" id="Phobius"/>
    </source>
</evidence>
<dbReference type="EMBL" id="FRAP01000002">
    <property type="protein sequence ID" value="SHK05083.1"/>
    <property type="molecule type" value="Genomic_DNA"/>
</dbReference>
<dbReference type="InterPro" id="IPR025403">
    <property type="entry name" value="TgpA-like_C"/>
</dbReference>
<dbReference type="OrthoDB" id="3389322at2"/>
<evidence type="ECO:0000313" key="4">
    <source>
        <dbReference type="Proteomes" id="UP000184363"/>
    </source>
</evidence>
<dbReference type="STRING" id="1848.SAMN05443637_102155"/>
<keyword evidence="1" id="KW-0812">Transmembrane</keyword>
<evidence type="ECO:0000259" key="2">
    <source>
        <dbReference type="Pfam" id="PF13559"/>
    </source>
</evidence>
<feature type="domain" description="Protein-glutamine gamma-glutamyltransferase-like C-terminal" evidence="2">
    <location>
        <begin position="124"/>
        <end position="191"/>
    </location>
</feature>
<keyword evidence="4" id="KW-1185">Reference proteome</keyword>
<dbReference type="Proteomes" id="UP000184363">
    <property type="component" value="Unassembled WGS sequence"/>
</dbReference>
<keyword evidence="1" id="KW-0472">Membrane</keyword>
<accession>A0A1M6PAW3</accession>
<dbReference type="RefSeq" id="WP_073455299.1">
    <property type="nucleotide sequence ID" value="NZ_CALGVN010000053.1"/>
</dbReference>
<name>A0A1M6PAW3_PSETH</name>
<sequence>MTLPPIDIGRDEAADAAARELARPIYHDDRGLIATIFDWIVERIADLIAVAADATPGGYLSLLVLLAVLVAAIVVIRLRIGSVGRSTYGAQELFSGGPVPAAEHRREADAFAARGEWAEAVRSRMRAIVRGLEERDLLDVRPGRTADEAAREAGAVLPQCATDLRAAAAVFDDVWYGERPATQEMDAQLRAVDAAVARARPAIRA</sequence>
<gene>
    <name evidence="3" type="ORF">SAMN05443637_102155</name>
</gene>
<reference evidence="3 4" key="1">
    <citation type="submission" date="2016-11" db="EMBL/GenBank/DDBJ databases">
        <authorList>
            <person name="Jaros S."/>
            <person name="Januszkiewicz K."/>
            <person name="Wedrychowicz H."/>
        </authorList>
    </citation>
    <scope>NUCLEOTIDE SEQUENCE [LARGE SCALE GENOMIC DNA]</scope>
    <source>
        <strain evidence="3 4">DSM 43832</strain>
    </source>
</reference>
<evidence type="ECO:0000313" key="3">
    <source>
        <dbReference type="EMBL" id="SHK05083.1"/>
    </source>
</evidence>
<dbReference type="Pfam" id="PF13559">
    <property type="entry name" value="DUF4129"/>
    <property type="match status" value="1"/>
</dbReference>